<evidence type="ECO:0000313" key="3">
    <source>
        <dbReference type="Proteomes" id="UP000683399"/>
    </source>
</evidence>
<accession>A0A8F2IWD2</accession>
<reference evidence="2 3" key="1">
    <citation type="submission" date="2021-03" db="EMBL/GenBank/DDBJ databases">
        <authorList>
            <person name="Alqahtani R."/>
            <person name="Behailu E."/>
            <person name="Cappabianca D.W."/>
            <person name="Csanadi-Schwartz K.M."/>
            <person name="Dalal A.S."/>
            <person name="Fahim M.S."/>
            <person name="Franklin J.M."/>
            <person name="Gluckman M.H."/>
            <person name="Levine C.J."/>
            <person name="Martin N."/>
            <person name="Milza N."/>
            <person name="Najmabadi R."/>
            <person name="Newman A.M."/>
            <person name="Pajunar M."/>
            <person name="Qalawee I."/>
            <person name="Rizvi A."/>
            <person name="Samuel A."/>
            <person name="Smith A."/>
            <person name="Swann F.E."/>
            <person name="Sweeney P."/>
            <person name="Torres N.R."/>
            <person name="Ventrone L."/>
            <person name="Ventura L."/>
            <person name="Wroe M."/>
            <person name="Acquaye N.A."/>
            <person name="Agnes T.J."/>
            <person name="Ahmed A."/>
            <person name="Ahmed S."/>
            <person name="Amodu B.A."/>
            <person name="Arefeayne N.F."/>
            <person name="Asamoah-Frimpong E.A."/>
            <person name="Attaran A."/>
            <person name="Barragan J.M."/>
            <person name="Baumgarten L.N."/>
            <person name="Berhane B."/>
            <person name="Beyene A."/>
            <person name="Bhattarai B."/>
            <person name="Biondokin D.V."/>
            <person name="Boone B.K."/>
            <person name="Burney S.Z."/>
            <person name="Cayanan J.T."/>
            <person name="Cesta G."/>
            <person name="Chang J."/>
            <person name="Chavez J."/>
            <person name="Chorbajian C."/>
            <person name="Christian S."/>
            <person name="Corns J.R."/>
            <person name="Corns N.R."/>
            <person name="Cowan J.T."/>
            <person name="Coyne C."/>
            <person name="Dadzie B."/>
            <person name="Datu D.V."/>
            <person name="Deng B.C."/>
            <person name="Der L."/>
            <person name="Dickerson K."/>
            <person name="Dozier E."/>
            <person name="Egbunine A.O."/>
            <person name="Farooq M."/>
            <person name="Fonge A.E."/>
            <person name="Ghomsi-Nono M.P."/>
            <person name="Giampietro H."/>
            <person name="Gunnison R.P."/>
            <person name="Han S.H."/>
            <person name="Hennigan A.J."/>
            <person name="Hong A.N."/>
            <person name="Ijomor E.C."/>
            <person name="Jalali A."/>
            <person name="Jamil T.Z."/>
            <person name="Jenkins C.R."/>
            <person name="Joseph M.A."/>
            <person name="Jowanowitch O.J."/>
            <person name="Kang D."/>
            <person name="Khan A."/>
            <person name="Khan Z.K."/>
            <person name="Kiewe T."/>
            <person name="Kjerulf A.B."/>
            <person name="Kolosey V."/>
            <person name="Kurup M."/>
            <person name="Lee V.H."/>
            <person name="Llontop-Maldonado V."/>
            <person name="Long P."/>
            <person name="Lu N."/>
            <person name="Majekodunmi A."/>
            <person name="Malik H.W."/>
            <person name="Marcellino S.C."/>
            <person name="Martinez L.A."/>
            <person name="Meher F.N."/>
            <person name="Michelin M.A."/>
            <person name="Mitchell K.G."/>
            <person name="Mullens W.J."/>
            <person name="Nwakama C."/>
            <person name="Nwosu F.T."/>
            <person name="Oboh E.C."/>
            <person name="Odujinrin O."/>
            <person name="Ogunsan O."/>
            <person name="O'Neill K."/>
            <person name="Oxlaj J.A."/>
            <person name="Patel A.K."/>
            <person name="Patel B.R."/>
            <person name="Pham Q."/>
            <person name="Porter J."/>
            <person name="Portes J."/>
            <person name="Prokopenko A."/>
            <person name="Quraishi M."/>
            <person name="Qureshi M."/>
            <person name="Rivera A."/>
            <person name="Rubalsky V."/>
            <person name="Saikali Y."/>
            <person name="Saqaf K."/>
            <person name="Saroya S.R."/>
            <person name="Seas A."/>
            <person name="Shadrick R.E."/>
            <person name="Sharda N."/>
            <person name="Sigindere M.T."/>
            <person name="Simbi V.G."/>
            <person name="Thuzar C."/>
            <person name="Tran K."/>
            <person name="Tran V.D."/>
            <person name="Trang W."/>
            <person name="Vaishnav N."/>
            <person name="Vuong K."/>
            <person name="Walker C."/>
            <person name="Wallace S.A."/>
            <person name="Warfield J.C."/>
            <person name="Wikina T."/>
            <person name="Wobbeking F.T."/>
            <person name="Worrent L.D."/>
            <person name="Yan T."/>
            <person name="Zehra A."/>
            <person name="Avazpour P."/>
            <person name="Kim F.M."/>
            <person name="Mason K."/>
            <person name="Nguyen D.A."/>
            <person name="Pettit S.M."/>
            <person name="Zhou O.J."/>
            <person name="Brissett D.L."/>
            <person name="Gualtieri C."/>
            <person name="Hufford T.M."/>
            <person name="Ko J.M."/>
            <person name="Novak J.K."/>
            <person name="Smith Z.M."/>
            <person name="Mayer-Bacon C."/>
            <person name="Erill I."/>
            <person name="Caruso S.M."/>
            <person name="Garlena R.A."/>
            <person name="Russell D.A."/>
            <person name="Pope W.H."/>
            <person name="Jacobs-Sera D."/>
            <person name="Hatfull G.F."/>
        </authorList>
    </citation>
    <scope>NUCLEOTIDE SEQUENCE [LARGE SCALE GENOMIC DNA]</scope>
</reference>
<organism evidence="2 3">
    <name type="scientific">Streptomyces phage TunaTartare</name>
    <dbReference type="NCBI Taxonomy" id="2848887"/>
    <lineage>
        <taxon>Viruses</taxon>
        <taxon>Duplodnaviria</taxon>
        <taxon>Heunggongvirae</taxon>
        <taxon>Uroviricota</taxon>
        <taxon>Caudoviricetes</taxon>
        <taxon>Stanwilliamsviridae</taxon>
        <taxon>Loccivirinae</taxon>
        <taxon>Faustvirus</taxon>
        <taxon>Faustvirus tunatartare</taxon>
    </lineage>
</organism>
<keyword evidence="3" id="KW-1185">Reference proteome</keyword>
<evidence type="ECO:0000256" key="1">
    <source>
        <dbReference type="SAM" id="MobiDB-lite"/>
    </source>
</evidence>
<name>A0A8F2IWD2_9CAUD</name>
<dbReference type="KEGG" id="vg:77927729"/>
<feature type="region of interest" description="Disordered" evidence="1">
    <location>
        <begin position="45"/>
        <end position="69"/>
    </location>
</feature>
<dbReference type="EMBL" id="MW822145">
    <property type="protein sequence ID" value="QWT30030.1"/>
    <property type="molecule type" value="Genomic_DNA"/>
</dbReference>
<proteinExistence type="predicted"/>
<sequence length="69" mass="7969">MAKWVPVGNRLMDRAYLRDGNLIHTGEALLVALLFHTKGKTKRSQSELAEVSKIMNDPNLNRKRQPRRK</sequence>
<protein>
    <submittedName>
        <fullName evidence="2">Uncharacterized protein</fullName>
    </submittedName>
</protein>
<dbReference type="RefSeq" id="YP_010651987.1">
    <property type="nucleotide sequence ID" value="NC_070784.1"/>
</dbReference>
<evidence type="ECO:0000313" key="2">
    <source>
        <dbReference type="EMBL" id="QWT30030.1"/>
    </source>
</evidence>
<dbReference type="Proteomes" id="UP000683399">
    <property type="component" value="Segment"/>
</dbReference>
<dbReference type="GeneID" id="77927729"/>
<gene>
    <name evidence="2" type="primary">161</name>
    <name evidence="2" type="ORF">SEA_TUNATARTARE_161</name>
</gene>